<proteinExistence type="predicted"/>
<dbReference type="AlphaFoldDB" id="A0AAD8UZ08"/>
<dbReference type="Proteomes" id="UP001230504">
    <property type="component" value="Unassembled WGS sequence"/>
</dbReference>
<gene>
    <name evidence="1" type="ORF">LY79DRAFT_566163</name>
</gene>
<comment type="caution">
    <text evidence="1">The sequence shown here is derived from an EMBL/GenBank/DDBJ whole genome shotgun (WGS) entry which is preliminary data.</text>
</comment>
<protein>
    <submittedName>
        <fullName evidence="1">Uncharacterized protein</fullName>
    </submittedName>
</protein>
<organism evidence="1 2">
    <name type="scientific">Colletotrichum navitas</name>
    <dbReference type="NCBI Taxonomy" id="681940"/>
    <lineage>
        <taxon>Eukaryota</taxon>
        <taxon>Fungi</taxon>
        <taxon>Dikarya</taxon>
        <taxon>Ascomycota</taxon>
        <taxon>Pezizomycotina</taxon>
        <taxon>Sordariomycetes</taxon>
        <taxon>Hypocreomycetidae</taxon>
        <taxon>Glomerellales</taxon>
        <taxon>Glomerellaceae</taxon>
        <taxon>Colletotrichum</taxon>
        <taxon>Colletotrichum graminicola species complex</taxon>
    </lineage>
</organism>
<keyword evidence="2" id="KW-1185">Reference proteome</keyword>
<evidence type="ECO:0000313" key="2">
    <source>
        <dbReference type="Proteomes" id="UP001230504"/>
    </source>
</evidence>
<dbReference type="GeneID" id="85443034"/>
<reference evidence="1" key="1">
    <citation type="submission" date="2021-06" db="EMBL/GenBank/DDBJ databases">
        <title>Comparative genomics, transcriptomics and evolutionary studies reveal genomic signatures of adaptation to plant cell wall in hemibiotrophic fungi.</title>
        <authorList>
            <consortium name="DOE Joint Genome Institute"/>
            <person name="Baroncelli R."/>
            <person name="Diaz J.F."/>
            <person name="Benocci T."/>
            <person name="Peng M."/>
            <person name="Battaglia E."/>
            <person name="Haridas S."/>
            <person name="Andreopoulos W."/>
            <person name="Labutti K."/>
            <person name="Pangilinan J."/>
            <person name="Floch G.L."/>
            <person name="Makela M.R."/>
            <person name="Henrissat B."/>
            <person name="Grigoriev I.V."/>
            <person name="Crouch J.A."/>
            <person name="De Vries R.P."/>
            <person name="Sukno S.A."/>
            <person name="Thon M.R."/>
        </authorList>
    </citation>
    <scope>NUCLEOTIDE SEQUENCE</scope>
    <source>
        <strain evidence="1">CBS 125086</strain>
    </source>
</reference>
<dbReference type="EMBL" id="JAHLJV010000076">
    <property type="protein sequence ID" value="KAK1574406.1"/>
    <property type="molecule type" value="Genomic_DNA"/>
</dbReference>
<sequence length="95" mass="10198">MISCEVIHLLIDVIMGFFKSLGNVADKFAMHAVNSAAMSRASYADGVDCVPADGCLLPSKGKGKSEPPPRVSKMTWKETLEAEKAAKEKENSLAK</sequence>
<dbReference type="RefSeq" id="XP_060409933.1">
    <property type="nucleotide sequence ID" value="XM_060558794.1"/>
</dbReference>
<name>A0AAD8UZ08_9PEZI</name>
<accession>A0AAD8UZ08</accession>
<evidence type="ECO:0000313" key="1">
    <source>
        <dbReference type="EMBL" id="KAK1574406.1"/>
    </source>
</evidence>